<protein>
    <submittedName>
        <fullName evidence="1">Uncharacterized protein</fullName>
    </submittedName>
</protein>
<evidence type="ECO:0000313" key="2">
    <source>
        <dbReference type="Proteomes" id="UP001153334"/>
    </source>
</evidence>
<comment type="caution">
    <text evidence="1">The sequence shown here is derived from an EMBL/GenBank/DDBJ whole genome shotgun (WGS) entry which is preliminary data.</text>
</comment>
<accession>A0ACC2HW16</accession>
<gene>
    <name evidence="1" type="ORF">ONZ43_g6781</name>
</gene>
<evidence type="ECO:0000313" key="1">
    <source>
        <dbReference type="EMBL" id="KAJ8107286.1"/>
    </source>
</evidence>
<keyword evidence="2" id="KW-1185">Reference proteome</keyword>
<organism evidence="1 2">
    <name type="scientific">Nemania bipapillata</name>
    <dbReference type="NCBI Taxonomy" id="110536"/>
    <lineage>
        <taxon>Eukaryota</taxon>
        <taxon>Fungi</taxon>
        <taxon>Dikarya</taxon>
        <taxon>Ascomycota</taxon>
        <taxon>Pezizomycotina</taxon>
        <taxon>Sordariomycetes</taxon>
        <taxon>Xylariomycetidae</taxon>
        <taxon>Xylariales</taxon>
        <taxon>Xylariaceae</taxon>
        <taxon>Nemania</taxon>
    </lineage>
</organism>
<sequence>MATNRLKRKSSRWQLLPDPTQTTDAGEPVMGRYSLLLFLRDLEAGTGRFDQFIQGLQNAPGVQDEKSTMAAVLAAALNVQVISQDYAATTGHNAKKRRVDLVGNEAAGEHLAEFDELVALARTVWSDPDDLRDILGDLYTLNLRPLEEGGRYPLSTIFDWARDWAEVRYRFANHALRDDIHQWAKYDDGPAHVKGNNANAAVHNSNVLLDAQLVEFTSRHSTGYSDTDRDIFWELYLLTPEEGRQLSQYSGVSTGLRIGLPEAFGYCVDFINAYMNWRIKVLESSRRQVMSTADWRNNKAKKKKHSLKEAHYLRFSNVIGPVDNDFSSFIEILKELLLQAEKQNAFNRSTFTALSDITQEIQSKEFETAYGYVSYLFSVI</sequence>
<reference evidence="1" key="1">
    <citation type="submission" date="2022-11" db="EMBL/GenBank/DDBJ databases">
        <title>Genome Sequence of Nemania bipapillata.</title>
        <authorList>
            <person name="Buettner E."/>
        </authorList>
    </citation>
    <scope>NUCLEOTIDE SEQUENCE</scope>
    <source>
        <strain evidence="1">CP14</strain>
    </source>
</reference>
<proteinExistence type="predicted"/>
<dbReference type="EMBL" id="JAPESX010002571">
    <property type="protein sequence ID" value="KAJ8107286.1"/>
    <property type="molecule type" value="Genomic_DNA"/>
</dbReference>
<name>A0ACC2HW16_9PEZI</name>
<dbReference type="Proteomes" id="UP001153334">
    <property type="component" value="Unassembled WGS sequence"/>
</dbReference>